<dbReference type="InterPro" id="IPR025948">
    <property type="entry name" value="HTH-like_dom"/>
</dbReference>
<dbReference type="GO" id="GO:0015074">
    <property type="term" value="P:DNA integration"/>
    <property type="evidence" value="ECO:0007669"/>
    <property type="project" value="InterPro"/>
</dbReference>
<dbReference type="PANTHER" id="PTHR46889">
    <property type="entry name" value="TRANSPOSASE INSF FOR INSERTION SEQUENCE IS3B-RELATED"/>
    <property type="match status" value="1"/>
</dbReference>
<gene>
    <name evidence="7" type="ORF">GKQ51_22045</name>
    <name evidence="6" type="ORF">GKQ51_23125</name>
</gene>
<dbReference type="InterPro" id="IPR036397">
    <property type="entry name" value="RNaseH_sf"/>
</dbReference>
<keyword evidence="2" id="KW-0238">DNA-binding</keyword>
<evidence type="ECO:0000256" key="4">
    <source>
        <dbReference type="ARBA" id="ARBA00043964"/>
    </source>
</evidence>
<dbReference type="Pfam" id="PF13276">
    <property type="entry name" value="HTH_21"/>
    <property type="match status" value="1"/>
</dbReference>
<evidence type="ECO:0000313" key="7">
    <source>
        <dbReference type="EMBL" id="QQE91169.1"/>
    </source>
</evidence>
<dbReference type="InterPro" id="IPR050900">
    <property type="entry name" value="Transposase_IS3/IS150/IS904"/>
</dbReference>
<dbReference type="InterPro" id="IPR012337">
    <property type="entry name" value="RNaseH-like_sf"/>
</dbReference>
<dbReference type="SUPFAM" id="SSF46689">
    <property type="entry name" value="Homeodomain-like"/>
    <property type="match status" value="1"/>
</dbReference>
<dbReference type="Pfam" id="PF13333">
    <property type="entry name" value="rve_2"/>
    <property type="match status" value="1"/>
</dbReference>
<comment type="similarity">
    <text evidence="4">Belongs to the transposase IS3/IS150/IS904 family.</text>
</comment>
<protein>
    <submittedName>
        <fullName evidence="7">IS3 family transposase</fullName>
    </submittedName>
</protein>
<name>A0AAQ0C1K6_9GAMM</name>
<dbReference type="GO" id="GO:0004803">
    <property type="term" value="F:transposase activity"/>
    <property type="evidence" value="ECO:0007669"/>
    <property type="project" value="InterPro"/>
</dbReference>
<dbReference type="PANTHER" id="PTHR46889:SF6">
    <property type="entry name" value="TRANSPOSASE INSF FOR INSERTION SEQUENCE IS3B"/>
    <property type="match status" value="1"/>
</dbReference>
<dbReference type="SUPFAM" id="SSF53098">
    <property type="entry name" value="Ribonuclease H-like"/>
    <property type="match status" value="1"/>
</dbReference>
<dbReference type="InterPro" id="IPR002514">
    <property type="entry name" value="Transposase_8"/>
</dbReference>
<evidence type="ECO:0000313" key="8">
    <source>
        <dbReference type="Proteomes" id="UP000596192"/>
    </source>
</evidence>
<dbReference type="AlphaFoldDB" id="A0AAQ0C1K6"/>
<dbReference type="EMBL" id="CP066311">
    <property type="protein sequence ID" value="QQE91169.1"/>
    <property type="molecule type" value="Genomic_DNA"/>
</dbReference>
<dbReference type="Pfam" id="PF01527">
    <property type="entry name" value="HTH_Tnp_1"/>
    <property type="match status" value="1"/>
</dbReference>
<keyword evidence="7" id="KW-0614">Plasmid</keyword>
<dbReference type="Proteomes" id="UP000596192">
    <property type="component" value="Plasmid unnamed1"/>
</dbReference>
<evidence type="ECO:0000313" key="6">
    <source>
        <dbReference type="EMBL" id="QQE91097.1"/>
    </source>
</evidence>
<evidence type="ECO:0000256" key="2">
    <source>
        <dbReference type="ARBA" id="ARBA00023125"/>
    </source>
</evidence>
<evidence type="ECO:0000256" key="1">
    <source>
        <dbReference type="ARBA" id="ARBA00009964"/>
    </source>
</evidence>
<dbReference type="EMBL" id="CP066311">
    <property type="protein sequence ID" value="QQE91097.1"/>
    <property type="molecule type" value="Genomic_DNA"/>
</dbReference>
<dbReference type="Gene3D" id="3.30.420.10">
    <property type="entry name" value="Ribonuclease H-like superfamily/Ribonuclease H"/>
    <property type="match status" value="1"/>
</dbReference>
<dbReference type="Pfam" id="PF00665">
    <property type="entry name" value="rve"/>
    <property type="match status" value="1"/>
</dbReference>
<dbReference type="InterPro" id="IPR009057">
    <property type="entry name" value="Homeodomain-like_sf"/>
</dbReference>
<dbReference type="GO" id="GO:0003677">
    <property type="term" value="F:DNA binding"/>
    <property type="evidence" value="ECO:0007669"/>
    <property type="project" value="UniProtKB-KW"/>
</dbReference>
<accession>A0AAQ0C1K6</accession>
<dbReference type="NCBIfam" id="NF033516">
    <property type="entry name" value="transpos_IS3"/>
    <property type="match status" value="1"/>
</dbReference>
<dbReference type="GO" id="GO:0006313">
    <property type="term" value="P:DNA transposition"/>
    <property type="evidence" value="ECO:0007669"/>
    <property type="project" value="InterPro"/>
</dbReference>
<sequence>MARPASPMKQTRTRHSQTYKDEALALAERIGVSKAAEQLGLHASQLYGWRSKKQQSQTSSEREQSLADENARLKRLLAEQAEELAIGKKGRRVLCQEPQVKYAFMRAHALLFPVKAMCRVLGVARSGFYAWSSRKTSMHHQRRAELDRQVAQAFRARKGRSGAPRLCHDLREAGLPCNRKTVAASMQRQGLRARAARKFKATTNSRHALPVAENLLKQDFTASAPNQKWVGDITYLHTEEGWLYLAVVIDLYSRMVIGWAMGERMTADLVCDALRMALWRRKQPRRVIVHTDRGSQYCSAAYQDLIRAHHLQCSMSAKGNCYDNACAESFFHSLKIECIHGERFRSRAQMRETMFEYIETDYNRQRRHSTLGHISPETFEARMSA</sequence>
<comment type="similarity">
    <text evidence="1">Belongs to the transposase 8 family.</text>
</comment>
<comment type="function">
    <text evidence="3">Involved in the transposition of the insertion sequence IS3.</text>
</comment>
<evidence type="ECO:0000256" key="3">
    <source>
        <dbReference type="ARBA" id="ARBA00037276"/>
    </source>
</evidence>
<dbReference type="PROSITE" id="PS50994">
    <property type="entry name" value="INTEGRASE"/>
    <property type="match status" value="1"/>
</dbReference>
<proteinExistence type="inferred from homology"/>
<dbReference type="InterPro" id="IPR001584">
    <property type="entry name" value="Integrase_cat-core"/>
</dbReference>
<dbReference type="InterPro" id="IPR048020">
    <property type="entry name" value="Transpos_IS3"/>
</dbReference>
<feature type="domain" description="Integrase catalytic" evidence="5">
    <location>
        <begin position="221"/>
        <end position="383"/>
    </location>
</feature>
<geneLocation type="plasmid" evidence="7 8">
    <name>unnamed1</name>
</geneLocation>
<evidence type="ECO:0000259" key="5">
    <source>
        <dbReference type="PROSITE" id="PS50994"/>
    </source>
</evidence>
<organism evidence="7 8">
    <name type="scientific">Azotobacter chroococcum</name>
    <dbReference type="NCBI Taxonomy" id="353"/>
    <lineage>
        <taxon>Bacteria</taxon>
        <taxon>Pseudomonadati</taxon>
        <taxon>Pseudomonadota</taxon>
        <taxon>Gammaproteobacteria</taxon>
        <taxon>Pseudomonadales</taxon>
        <taxon>Pseudomonadaceae</taxon>
        <taxon>Azotobacter</taxon>
    </lineage>
</organism>
<reference evidence="7 8" key="1">
    <citation type="submission" date="2020-12" db="EMBL/GenBank/DDBJ databases">
        <title>Genomic Analysis and Response surface optimization of nitrogen-fixing conditions for A. chroococcum strain HR1, Isolation from rhizosphere soil.</title>
        <authorList>
            <person name="Li J."/>
            <person name="Yang H."/>
            <person name="Liu H."/>
            <person name="Wang C."/>
            <person name="Tian Y."/>
            <person name="Lu X.Y."/>
        </authorList>
    </citation>
    <scope>NUCLEOTIDE SEQUENCE [LARGE SCALE GENOMIC DNA]</scope>
    <source>
        <strain evidence="7 8">HR1</strain>
        <plasmid evidence="7 8">unnamed1</plasmid>
    </source>
</reference>